<sequence>MMRGYRAITLPPMSRHNYDRLCHDLCLANEISMNTAPDQWQRAVKEGGRDTLSQPANRRSE</sequence>
<name>A0A5B7JGK3_PORTR</name>
<dbReference type="AlphaFoldDB" id="A0A5B7JGK3"/>
<organism evidence="2 3">
    <name type="scientific">Portunus trituberculatus</name>
    <name type="common">Swimming crab</name>
    <name type="synonym">Neptunus trituberculatus</name>
    <dbReference type="NCBI Taxonomy" id="210409"/>
    <lineage>
        <taxon>Eukaryota</taxon>
        <taxon>Metazoa</taxon>
        <taxon>Ecdysozoa</taxon>
        <taxon>Arthropoda</taxon>
        <taxon>Crustacea</taxon>
        <taxon>Multicrustacea</taxon>
        <taxon>Malacostraca</taxon>
        <taxon>Eumalacostraca</taxon>
        <taxon>Eucarida</taxon>
        <taxon>Decapoda</taxon>
        <taxon>Pleocyemata</taxon>
        <taxon>Brachyura</taxon>
        <taxon>Eubrachyura</taxon>
        <taxon>Portunoidea</taxon>
        <taxon>Portunidae</taxon>
        <taxon>Portuninae</taxon>
        <taxon>Portunus</taxon>
    </lineage>
</organism>
<dbReference type="Proteomes" id="UP000324222">
    <property type="component" value="Unassembled WGS sequence"/>
</dbReference>
<feature type="compositionally biased region" description="Polar residues" evidence="1">
    <location>
        <begin position="51"/>
        <end position="61"/>
    </location>
</feature>
<protein>
    <submittedName>
        <fullName evidence="2">Uncharacterized protein</fullName>
    </submittedName>
</protein>
<reference evidence="2 3" key="1">
    <citation type="submission" date="2019-05" db="EMBL/GenBank/DDBJ databases">
        <title>Another draft genome of Portunus trituberculatus and its Hox gene families provides insights of decapod evolution.</title>
        <authorList>
            <person name="Jeong J.-H."/>
            <person name="Song I."/>
            <person name="Kim S."/>
            <person name="Choi T."/>
            <person name="Kim D."/>
            <person name="Ryu S."/>
            <person name="Kim W."/>
        </authorList>
    </citation>
    <scope>NUCLEOTIDE SEQUENCE [LARGE SCALE GENOMIC DNA]</scope>
    <source>
        <tissue evidence="2">Muscle</tissue>
    </source>
</reference>
<accession>A0A5B7JGK3</accession>
<proteinExistence type="predicted"/>
<evidence type="ECO:0000256" key="1">
    <source>
        <dbReference type="SAM" id="MobiDB-lite"/>
    </source>
</evidence>
<keyword evidence="3" id="KW-1185">Reference proteome</keyword>
<comment type="caution">
    <text evidence="2">The sequence shown here is derived from an EMBL/GenBank/DDBJ whole genome shotgun (WGS) entry which is preliminary data.</text>
</comment>
<evidence type="ECO:0000313" key="2">
    <source>
        <dbReference type="EMBL" id="MPC95900.1"/>
    </source>
</evidence>
<evidence type="ECO:0000313" key="3">
    <source>
        <dbReference type="Proteomes" id="UP000324222"/>
    </source>
</evidence>
<gene>
    <name evidence="2" type="ORF">E2C01_091129</name>
</gene>
<dbReference type="EMBL" id="VSRR010103919">
    <property type="protein sequence ID" value="MPC95900.1"/>
    <property type="molecule type" value="Genomic_DNA"/>
</dbReference>
<feature type="region of interest" description="Disordered" evidence="1">
    <location>
        <begin position="42"/>
        <end position="61"/>
    </location>
</feature>